<gene>
    <name evidence="4 5" type="primary">LOC104214143</name>
</gene>
<feature type="compositionally biased region" description="Polar residues" evidence="1">
    <location>
        <begin position="75"/>
        <end position="89"/>
    </location>
</feature>
<dbReference type="InterPro" id="IPR003169">
    <property type="entry name" value="GYF"/>
</dbReference>
<organism evidence="3 5">
    <name type="scientific">Nicotiana sylvestris</name>
    <name type="common">Wood tobacco</name>
    <name type="synonym">South American tobacco</name>
    <dbReference type="NCBI Taxonomy" id="4096"/>
    <lineage>
        <taxon>Eukaryota</taxon>
        <taxon>Viridiplantae</taxon>
        <taxon>Streptophyta</taxon>
        <taxon>Embryophyta</taxon>
        <taxon>Tracheophyta</taxon>
        <taxon>Spermatophyta</taxon>
        <taxon>Magnoliopsida</taxon>
        <taxon>eudicotyledons</taxon>
        <taxon>Gunneridae</taxon>
        <taxon>Pentapetalae</taxon>
        <taxon>asterids</taxon>
        <taxon>lamiids</taxon>
        <taxon>Solanales</taxon>
        <taxon>Solanaceae</taxon>
        <taxon>Nicotianoideae</taxon>
        <taxon>Nicotianeae</taxon>
        <taxon>Nicotiana</taxon>
    </lineage>
</organism>
<reference evidence="3" key="1">
    <citation type="journal article" date="2013" name="Genome Biol.">
        <title>Reference genomes and transcriptomes of Nicotiana sylvestris and Nicotiana tomentosiformis.</title>
        <authorList>
            <person name="Sierro N."/>
            <person name="Battey J.N."/>
            <person name="Ouadi S."/>
            <person name="Bovet L."/>
            <person name="Goepfert S."/>
            <person name="Bakaher N."/>
            <person name="Peitsch M.C."/>
            <person name="Ivanov N.V."/>
        </authorList>
    </citation>
    <scope>NUCLEOTIDE SEQUENCE [LARGE SCALE GENOMIC DNA]</scope>
</reference>
<proteinExistence type="predicted"/>
<dbReference type="GO" id="GO:1990269">
    <property type="term" value="F:RNA polymerase II C-terminal domain phosphoserine binding"/>
    <property type="evidence" value="ECO:0007669"/>
    <property type="project" value="TreeGrafter"/>
</dbReference>
<dbReference type="RefSeq" id="XP_009762081.1">
    <property type="nucleotide sequence ID" value="XM_009763779.1"/>
</dbReference>
<evidence type="ECO:0000256" key="1">
    <source>
        <dbReference type="SAM" id="MobiDB-lite"/>
    </source>
</evidence>
<feature type="region of interest" description="Disordered" evidence="1">
    <location>
        <begin position="31"/>
        <end position="102"/>
    </location>
</feature>
<dbReference type="PANTHER" id="PTHR13115:SF14">
    <property type="entry name" value="ZINC FINGER CCCH DOMAIN-CONTAINING PROTEIN 19"/>
    <property type="match status" value="1"/>
</dbReference>
<reference evidence="4 5" key="2">
    <citation type="submission" date="2025-04" db="UniProtKB">
        <authorList>
            <consortium name="RefSeq"/>
        </authorList>
    </citation>
    <scope>IDENTIFICATION</scope>
    <source>
        <tissue evidence="4 5">Leaf</tissue>
    </source>
</reference>
<dbReference type="Gene3D" id="3.30.1490.40">
    <property type="match status" value="1"/>
</dbReference>
<evidence type="ECO:0000313" key="3">
    <source>
        <dbReference type="Proteomes" id="UP000189701"/>
    </source>
</evidence>
<dbReference type="STRING" id="4096.A0A1U7VAS1"/>
<dbReference type="GO" id="GO:0016593">
    <property type="term" value="C:Cdc73/Paf1 complex"/>
    <property type="evidence" value="ECO:0007669"/>
    <property type="project" value="TreeGrafter"/>
</dbReference>
<name>A0A1U7VAS1_NICSY</name>
<dbReference type="InterPro" id="IPR035445">
    <property type="entry name" value="GYF-like_dom_sf"/>
</dbReference>
<dbReference type="SMART" id="SM00444">
    <property type="entry name" value="GYF"/>
    <property type="match status" value="1"/>
</dbReference>
<dbReference type="eggNOG" id="KOG1862">
    <property type="taxonomic scope" value="Eukaryota"/>
</dbReference>
<keyword evidence="3" id="KW-1185">Reference proteome</keyword>
<dbReference type="RefSeq" id="XP_009762080.1">
    <property type="nucleotide sequence ID" value="XM_009763778.1"/>
</dbReference>
<dbReference type="AlphaFoldDB" id="A0A1U7VAS1"/>
<dbReference type="SUPFAM" id="SSF55277">
    <property type="entry name" value="GYF domain"/>
    <property type="match status" value="1"/>
</dbReference>
<feature type="domain" description="GYF" evidence="2">
    <location>
        <begin position="122"/>
        <end position="169"/>
    </location>
</feature>
<evidence type="ECO:0000259" key="2">
    <source>
        <dbReference type="PROSITE" id="PS50829"/>
    </source>
</evidence>
<dbReference type="PANTHER" id="PTHR13115">
    <property type="entry name" value="RNA POLYMERASE-ASSOCIATED PROTEIN RTF1 HOMOLOG"/>
    <property type="match status" value="1"/>
</dbReference>
<feature type="compositionally biased region" description="Basic and acidic residues" evidence="1">
    <location>
        <begin position="56"/>
        <end position="71"/>
    </location>
</feature>
<protein>
    <submittedName>
        <fullName evidence="4 5">Zinc finger CCCH domain-containing protein 19-like</fullName>
    </submittedName>
</protein>
<evidence type="ECO:0000313" key="4">
    <source>
        <dbReference type="RefSeq" id="XP_009762080.1"/>
    </source>
</evidence>
<feature type="compositionally biased region" description="Polar residues" evidence="1">
    <location>
        <begin position="31"/>
        <end position="40"/>
    </location>
</feature>
<accession>A0A1U7VAS1</accession>
<evidence type="ECO:0000313" key="5">
    <source>
        <dbReference type="RefSeq" id="XP_009762081.1"/>
    </source>
</evidence>
<sequence>MYASFSKKQLFSKRILGAVGKVSSKNLELNRSSSGKNVLSISEDGAHSGGGLNKDTWNEGRDRKTESKNLEKPTSAANSDPTERNSQFLSRMESFSGASSVGSPAILQSKVAETSIMINEAENVWHYKDPSSKIQGPFYMVQLRKWSNTGYDGHQVKAVPSGVDHDEGR</sequence>
<dbReference type="Proteomes" id="UP000189701">
    <property type="component" value="Unplaced"/>
</dbReference>
<dbReference type="Pfam" id="PF02213">
    <property type="entry name" value="GYF"/>
    <property type="match status" value="1"/>
</dbReference>
<dbReference type="PROSITE" id="PS50829">
    <property type="entry name" value="GYF"/>
    <property type="match status" value="1"/>
</dbReference>